<dbReference type="Pfam" id="PF12796">
    <property type="entry name" value="Ank_2"/>
    <property type="match status" value="3"/>
</dbReference>
<evidence type="ECO:0000256" key="15">
    <source>
        <dbReference type="PROSITE-ProRule" id="PRU00228"/>
    </source>
</evidence>
<evidence type="ECO:0000256" key="7">
    <source>
        <dbReference type="ARBA" id="ARBA00022723"/>
    </source>
</evidence>
<keyword evidence="5" id="KW-0963">Cytoplasm</keyword>
<protein>
    <recommendedName>
        <fullName evidence="4">RING-type E3 ubiquitin transferase</fullName>
        <ecNumber evidence="4">2.3.2.27</ecNumber>
    </recommendedName>
</protein>
<feature type="compositionally biased region" description="Low complexity" evidence="16">
    <location>
        <begin position="232"/>
        <end position="244"/>
    </location>
</feature>
<feature type="region of interest" description="Disordered" evidence="16">
    <location>
        <begin position="429"/>
        <end position="452"/>
    </location>
</feature>
<keyword evidence="6" id="KW-0808">Transferase</keyword>
<feature type="repeat" description="ANK" evidence="14">
    <location>
        <begin position="519"/>
        <end position="551"/>
    </location>
</feature>
<dbReference type="EMBL" id="JACVVK020000493">
    <property type="protein sequence ID" value="KAK7471427.1"/>
    <property type="molecule type" value="Genomic_DNA"/>
</dbReference>
<dbReference type="Gene3D" id="2.30.30.40">
    <property type="entry name" value="SH3 Domains"/>
    <property type="match status" value="2"/>
</dbReference>
<evidence type="ECO:0000256" key="8">
    <source>
        <dbReference type="ARBA" id="ARBA00022737"/>
    </source>
</evidence>
<dbReference type="Gene3D" id="1.25.40.20">
    <property type="entry name" value="Ankyrin repeat-containing domain"/>
    <property type="match status" value="3"/>
</dbReference>
<dbReference type="Gene3D" id="3.30.40.10">
    <property type="entry name" value="Zinc/RING finger domain, C3HC4 (zinc finger)"/>
    <property type="match status" value="1"/>
</dbReference>
<dbReference type="PRINTS" id="PR01415">
    <property type="entry name" value="ANKYRIN"/>
</dbReference>
<dbReference type="PANTHER" id="PTHR24202">
    <property type="entry name" value="E3 UBIQUITIN-PROTEIN LIGASE MIB2"/>
    <property type="match status" value="1"/>
</dbReference>
<name>A0ABD0JD21_9CAEN</name>
<dbReference type="Pfam" id="PF06701">
    <property type="entry name" value="MIB_HERC2"/>
    <property type="match status" value="2"/>
</dbReference>
<comment type="pathway">
    <text evidence="3">Protein modification; protein ubiquitination.</text>
</comment>
<feature type="domain" description="RING-type" evidence="17">
    <location>
        <begin position="828"/>
        <end position="862"/>
    </location>
</feature>
<comment type="subcellular location">
    <subcellularLocation>
        <location evidence="2">Cytoplasm</location>
    </subcellularLocation>
</comment>
<feature type="repeat" description="ANK" evidence="14">
    <location>
        <begin position="585"/>
        <end position="607"/>
    </location>
</feature>
<dbReference type="Proteomes" id="UP001519460">
    <property type="component" value="Unassembled WGS sequence"/>
</dbReference>
<dbReference type="PROSITE" id="PS51416">
    <property type="entry name" value="MIB_HERC2"/>
    <property type="match status" value="2"/>
</dbReference>
<dbReference type="PROSITE" id="PS50088">
    <property type="entry name" value="ANK_REPEAT"/>
    <property type="match status" value="5"/>
</dbReference>
<evidence type="ECO:0000256" key="10">
    <source>
        <dbReference type="ARBA" id="ARBA00022786"/>
    </source>
</evidence>
<feature type="compositionally biased region" description="Low complexity" evidence="16">
    <location>
        <begin position="429"/>
        <end position="449"/>
    </location>
</feature>
<feature type="domain" description="ZZ-type" evidence="18">
    <location>
        <begin position="73"/>
        <end position="125"/>
    </location>
</feature>
<proteinExistence type="predicted"/>
<evidence type="ECO:0000256" key="13">
    <source>
        <dbReference type="ARBA" id="ARBA00023043"/>
    </source>
</evidence>
<evidence type="ECO:0000256" key="16">
    <source>
        <dbReference type="SAM" id="MobiDB-lite"/>
    </source>
</evidence>
<feature type="repeat" description="ANK" evidence="14">
    <location>
        <begin position="684"/>
        <end position="716"/>
    </location>
</feature>
<dbReference type="SUPFAM" id="SSF48403">
    <property type="entry name" value="Ankyrin repeat"/>
    <property type="match status" value="1"/>
</dbReference>
<keyword evidence="12" id="KW-0914">Notch signaling pathway</keyword>
<feature type="domain" description="MIB/HERC2" evidence="19">
    <location>
        <begin position="1"/>
        <end position="67"/>
    </location>
</feature>
<feature type="repeat" description="ANK" evidence="14">
    <location>
        <begin position="486"/>
        <end position="518"/>
    </location>
</feature>
<evidence type="ECO:0000256" key="6">
    <source>
        <dbReference type="ARBA" id="ARBA00022679"/>
    </source>
</evidence>
<evidence type="ECO:0000256" key="11">
    <source>
        <dbReference type="ARBA" id="ARBA00022833"/>
    </source>
</evidence>
<evidence type="ECO:0000256" key="1">
    <source>
        <dbReference type="ARBA" id="ARBA00000900"/>
    </source>
</evidence>
<evidence type="ECO:0000313" key="21">
    <source>
        <dbReference type="Proteomes" id="UP001519460"/>
    </source>
</evidence>
<dbReference type="GO" id="GO:0061630">
    <property type="term" value="F:ubiquitin protein ligase activity"/>
    <property type="evidence" value="ECO:0007669"/>
    <property type="project" value="UniProtKB-EC"/>
</dbReference>
<keyword evidence="13 14" id="KW-0040">ANK repeat</keyword>
<dbReference type="SUPFAM" id="SSF159034">
    <property type="entry name" value="Mib/herc2 domain-like"/>
    <property type="match status" value="2"/>
</dbReference>
<reference evidence="20 21" key="1">
    <citation type="journal article" date="2023" name="Sci. Data">
        <title>Genome assembly of the Korean intertidal mud-creeper Batillaria attramentaria.</title>
        <authorList>
            <person name="Patra A.K."/>
            <person name="Ho P.T."/>
            <person name="Jun S."/>
            <person name="Lee S.J."/>
            <person name="Kim Y."/>
            <person name="Won Y.J."/>
        </authorList>
    </citation>
    <scope>NUCLEOTIDE SEQUENCE [LARGE SCALE GENOMIC DNA]</scope>
    <source>
        <strain evidence="20">Wonlab-2016</strain>
    </source>
</reference>
<keyword evidence="10" id="KW-0833">Ubl conjugation pathway</keyword>
<dbReference type="PANTHER" id="PTHR24202:SF4">
    <property type="entry name" value="E3 UBIQUITIN-PROTEIN LIGASE MIB2-RELATED"/>
    <property type="match status" value="1"/>
</dbReference>
<dbReference type="SUPFAM" id="SSF57850">
    <property type="entry name" value="RING/U-box"/>
    <property type="match status" value="1"/>
</dbReference>
<evidence type="ECO:0000256" key="4">
    <source>
        <dbReference type="ARBA" id="ARBA00012483"/>
    </source>
</evidence>
<dbReference type="PROSITE" id="PS50297">
    <property type="entry name" value="ANK_REP_REGION"/>
    <property type="match status" value="5"/>
</dbReference>
<evidence type="ECO:0000259" key="18">
    <source>
        <dbReference type="PROSITE" id="PS50135"/>
    </source>
</evidence>
<keyword evidence="21" id="KW-1185">Reference proteome</keyword>
<organism evidence="20 21">
    <name type="scientific">Batillaria attramentaria</name>
    <dbReference type="NCBI Taxonomy" id="370345"/>
    <lineage>
        <taxon>Eukaryota</taxon>
        <taxon>Metazoa</taxon>
        <taxon>Spiralia</taxon>
        <taxon>Lophotrochozoa</taxon>
        <taxon>Mollusca</taxon>
        <taxon>Gastropoda</taxon>
        <taxon>Caenogastropoda</taxon>
        <taxon>Sorbeoconcha</taxon>
        <taxon>Cerithioidea</taxon>
        <taxon>Batillariidae</taxon>
        <taxon>Batillaria</taxon>
    </lineage>
</organism>
<evidence type="ECO:0000259" key="17">
    <source>
        <dbReference type="PROSITE" id="PS50089"/>
    </source>
</evidence>
<evidence type="ECO:0000256" key="14">
    <source>
        <dbReference type="PROSITE-ProRule" id="PRU00023"/>
    </source>
</evidence>
<dbReference type="InterPro" id="IPR043145">
    <property type="entry name" value="Znf_ZZ_sf"/>
</dbReference>
<evidence type="ECO:0000256" key="9">
    <source>
        <dbReference type="ARBA" id="ARBA00022771"/>
    </source>
</evidence>
<dbReference type="InterPro" id="IPR010606">
    <property type="entry name" value="Mib_Herc2"/>
</dbReference>
<feature type="region of interest" description="Disordered" evidence="16">
    <location>
        <begin position="232"/>
        <end position="283"/>
    </location>
</feature>
<feature type="domain" description="MIB/HERC2" evidence="19">
    <location>
        <begin position="136"/>
        <end position="214"/>
    </location>
</feature>
<evidence type="ECO:0000256" key="12">
    <source>
        <dbReference type="ARBA" id="ARBA00022976"/>
    </source>
</evidence>
<comment type="caution">
    <text evidence="20">The sequence shown here is derived from an EMBL/GenBank/DDBJ whole genome shotgun (WGS) entry which is preliminary data.</text>
</comment>
<evidence type="ECO:0000259" key="19">
    <source>
        <dbReference type="PROSITE" id="PS51416"/>
    </source>
</evidence>
<evidence type="ECO:0000313" key="20">
    <source>
        <dbReference type="EMBL" id="KAK7471427.1"/>
    </source>
</evidence>
<evidence type="ECO:0000256" key="2">
    <source>
        <dbReference type="ARBA" id="ARBA00004496"/>
    </source>
</evidence>
<accession>A0ABD0JD21</accession>
<gene>
    <name evidence="20" type="ORF">BaRGS_00035915</name>
</gene>
<dbReference type="Gene3D" id="3.30.60.90">
    <property type="match status" value="1"/>
</dbReference>
<dbReference type="PROSITE" id="PS50135">
    <property type="entry name" value="ZF_ZZ_2"/>
    <property type="match status" value="1"/>
</dbReference>
<feature type="repeat" description="ANK" evidence="14">
    <location>
        <begin position="552"/>
        <end position="584"/>
    </location>
</feature>
<evidence type="ECO:0000256" key="5">
    <source>
        <dbReference type="ARBA" id="ARBA00022490"/>
    </source>
</evidence>
<dbReference type="Pfam" id="PF18346">
    <property type="entry name" value="SH3_15"/>
    <property type="match status" value="2"/>
</dbReference>
<dbReference type="GO" id="GO:0008270">
    <property type="term" value="F:zinc ion binding"/>
    <property type="evidence" value="ECO:0007669"/>
    <property type="project" value="UniProtKB-KW"/>
</dbReference>
<dbReference type="GO" id="GO:0005737">
    <property type="term" value="C:cytoplasm"/>
    <property type="evidence" value="ECO:0007669"/>
    <property type="project" value="UniProtKB-SubCell"/>
</dbReference>
<keyword evidence="8" id="KW-0677">Repeat</keyword>
<comment type="catalytic activity">
    <reaction evidence="1">
        <text>S-ubiquitinyl-[E2 ubiquitin-conjugating enzyme]-L-cysteine + [acceptor protein]-L-lysine = [E2 ubiquitin-conjugating enzyme]-L-cysteine + N(6)-ubiquitinyl-[acceptor protein]-L-lysine.</text>
        <dbReference type="EC" id="2.3.2.27"/>
    </reaction>
</comment>
<dbReference type="InterPro" id="IPR036770">
    <property type="entry name" value="Ankyrin_rpt-contain_sf"/>
</dbReference>
<dbReference type="GO" id="GO:0007219">
    <property type="term" value="P:Notch signaling pathway"/>
    <property type="evidence" value="ECO:0007669"/>
    <property type="project" value="UniProtKB-KW"/>
</dbReference>
<dbReference type="InterPro" id="IPR000433">
    <property type="entry name" value="Znf_ZZ"/>
</dbReference>
<dbReference type="InterPro" id="IPR001841">
    <property type="entry name" value="Znf_RING"/>
</dbReference>
<dbReference type="InterPro" id="IPR013083">
    <property type="entry name" value="Znf_RING/FYVE/PHD"/>
</dbReference>
<dbReference type="SMART" id="SM00248">
    <property type="entry name" value="ANK"/>
    <property type="match status" value="9"/>
</dbReference>
<dbReference type="InterPro" id="IPR037252">
    <property type="entry name" value="Mib_Herc2_sf"/>
</dbReference>
<keyword evidence="9 15" id="KW-0863">Zinc-finger</keyword>
<dbReference type="InterPro" id="IPR040847">
    <property type="entry name" value="SH3_15"/>
</dbReference>
<keyword evidence="7" id="KW-0479">Metal-binding</keyword>
<dbReference type="InterPro" id="IPR002110">
    <property type="entry name" value="Ankyrin_rpt"/>
</dbReference>
<evidence type="ECO:0000256" key="3">
    <source>
        <dbReference type="ARBA" id="ARBA00004906"/>
    </source>
</evidence>
<dbReference type="EC" id="2.3.2.27" evidence="4"/>
<dbReference type="AlphaFoldDB" id="A0ABD0JD21"/>
<sequence>MAARVGMRVLRGPNWEGGDSDGGEGHLGTITALLDGGKVRVLWDNGKEGTYRTGADNKFELRIFDSAPVGVRHQDATCSACEEKGIYGMMWRCKNCRACNLCPLCYVTDKHDLRHEFLRYNEQDSSGEGVKKRSVSLKIRAMGIFPGAKVKRGRDWSWGDQDGGQGAIGEVTGFENVAPDSSRNIVRVQWPHGKTNSYRLGFQGNVDLMCVEEEAGTYYYRDHLPVVNTVGASTSPSSASSQPQDNSALFRTGGTAAASSTGSSGGATSSGASDPPEPSSVQVGDKVTIQVDEDKLKELQATCGGCTATMVNCIGKMGEVVSFAANGAVAVKFGTSKVSFRFNPKTLTKVPELKVGDMVRIRSDVEQVKVLNKRIKWTPGMDQALGKVGQITKIDSDGDVVVAFGNNAYMFSPACCEVVSAGATVDSFSSTTSSTGGDTSPRNDSSSSDTSDDYQDRLFKAIARGDTQAIRSICQNNRSLLNYVHKGLTPLMVAAHEGQRDAINVLLELGAEINRQGDKGNTPLGAALEGKKEQMALFLLEKGADPHVRNSKQRNPVHIAAYNNLPEAIKALALKGADVNAKDQFGDTPLHDAIEKGNQEAVDMLLRVKSIDLQATDRKNFNMLQYACLKGNAHATERILARDSGQVDKMLDGQYSALHIAANNDHVECVKLLGNANVNLVGHKGLTPLHLACIRGQFQSAEALVEFGADVNVADADGDTPLHVTVGTKVNNPDSLQGLNEQRQRARLACILLSKGAYPDATNKKGRAPLECCPHPALRKAVQEFINQNPSVIKKKGGARVASGAAGARRMAGTTALEVLMQGMSLPCGGCMGPSDITLMPCGHKTLCRNCCLKTSECPLCDATIERRLHKRSEGGTVIGSSVILISSNIEIFCAEQSVKVCLTGSDNLGMDDT</sequence>
<feature type="compositionally biased region" description="Low complexity" evidence="16">
    <location>
        <begin position="252"/>
        <end position="273"/>
    </location>
</feature>
<keyword evidence="11" id="KW-0862">Zinc</keyword>
<dbReference type="PROSITE" id="PS50089">
    <property type="entry name" value="ZF_RING_2"/>
    <property type="match status" value="1"/>
</dbReference>